<evidence type="ECO:0000313" key="6">
    <source>
        <dbReference type="EMBL" id="NNH72360.1"/>
    </source>
</evidence>
<evidence type="ECO:0000313" key="7">
    <source>
        <dbReference type="Proteomes" id="UP000586827"/>
    </source>
</evidence>
<organism evidence="6 7">
    <name type="scientific">Nocardia uniformis</name>
    <dbReference type="NCBI Taxonomy" id="53432"/>
    <lineage>
        <taxon>Bacteria</taxon>
        <taxon>Bacillati</taxon>
        <taxon>Actinomycetota</taxon>
        <taxon>Actinomycetes</taxon>
        <taxon>Mycobacteriales</taxon>
        <taxon>Nocardiaceae</taxon>
        <taxon>Nocardia</taxon>
    </lineage>
</organism>
<keyword evidence="2 5" id="KW-0808">Transferase</keyword>
<dbReference type="HAMAP" id="MF_00299">
    <property type="entry name" value="KptA"/>
    <property type="match status" value="1"/>
</dbReference>
<keyword evidence="3 5" id="KW-0520">NAD</keyword>
<comment type="caution">
    <text evidence="6">The sequence shown here is derived from an EMBL/GenBank/DDBJ whole genome shotgun (WGS) entry which is preliminary data.</text>
</comment>
<dbReference type="Gene3D" id="3.20.170.30">
    <property type="match status" value="1"/>
</dbReference>
<evidence type="ECO:0000256" key="2">
    <source>
        <dbReference type="ARBA" id="ARBA00022679"/>
    </source>
</evidence>
<protein>
    <recommendedName>
        <fullName evidence="5">Probable RNA 2'-phosphotransferase</fullName>
        <ecNumber evidence="5">2.7.1.-</ecNumber>
    </recommendedName>
</protein>
<dbReference type="EC" id="2.7.1.-" evidence="5"/>
<dbReference type="Gene3D" id="1.10.10.970">
    <property type="entry name" value="RNA 2'-phosphotransferase, Tpt1/KptA family, N-terminal domain"/>
    <property type="match status" value="1"/>
</dbReference>
<proteinExistence type="inferred from homology"/>
<evidence type="ECO:0000256" key="5">
    <source>
        <dbReference type="HAMAP-Rule" id="MF_00299"/>
    </source>
</evidence>
<dbReference type="SUPFAM" id="SSF56399">
    <property type="entry name" value="ADP-ribosylation"/>
    <property type="match status" value="1"/>
</dbReference>
<keyword evidence="7" id="KW-1185">Reference proteome</keyword>
<evidence type="ECO:0000256" key="1">
    <source>
        <dbReference type="ARBA" id="ARBA00009836"/>
    </source>
</evidence>
<dbReference type="EMBL" id="JABELX010000007">
    <property type="protein sequence ID" value="NNH72360.1"/>
    <property type="molecule type" value="Genomic_DNA"/>
</dbReference>
<dbReference type="AlphaFoldDB" id="A0A849C7I8"/>
<gene>
    <name evidence="5" type="primary">kptA</name>
    <name evidence="6" type="ORF">HLB23_21280</name>
</gene>
<reference evidence="6 7" key="1">
    <citation type="submission" date="2020-05" db="EMBL/GenBank/DDBJ databases">
        <title>MicrobeNet Type strains.</title>
        <authorList>
            <person name="Nicholson A.C."/>
        </authorList>
    </citation>
    <scope>NUCLEOTIDE SEQUENCE [LARGE SCALE GENOMIC DNA]</scope>
    <source>
        <strain evidence="6 7">JCM 3224</strain>
    </source>
</reference>
<comment type="function">
    <text evidence="4 5">Removes the 2'-phosphate from RNA via an intermediate in which the phosphate is ADP-ribosylated by NAD followed by a presumed transesterification to release the RNA and generate ADP-ribose 1''-2''-cyclic phosphate (APPR&gt;P). May function as an ADP-ribosylase.</text>
</comment>
<sequence length="187" mass="20408">MNEKDMVKLSKRLSNWLRHNPDAIGVDPDEAGWVPVDTLLRQASAHGKPLTRAQLETVVERNSKKRFEFDEPGTAIRARQGHSIAVDLGYEPAEPPPVLYHGTAESTLGPITAKGLLPMRRHAVHLSAETATAHAVGARHGKPTILAIDATAMRRDGYEFFVTGNGVWLVAEVPTRYLGLADSTKTS</sequence>
<dbReference type="RefSeq" id="WP_067519077.1">
    <property type="nucleotide sequence ID" value="NZ_JABELX010000007.1"/>
</dbReference>
<name>A0A849C7I8_9NOCA</name>
<dbReference type="GO" id="GO:0000215">
    <property type="term" value="F:tRNA 2'-phosphotransferase activity"/>
    <property type="evidence" value="ECO:0007669"/>
    <property type="project" value="TreeGrafter"/>
</dbReference>
<dbReference type="Proteomes" id="UP000586827">
    <property type="component" value="Unassembled WGS sequence"/>
</dbReference>
<dbReference type="InterPro" id="IPR022928">
    <property type="entry name" value="RNA_2'-PTrans_KptA"/>
</dbReference>
<dbReference type="PANTHER" id="PTHR12684">
    <property type="entry name" value="PUTATIVE PHOSPHOTRANSFERASE"/>
    <property type="match status" value="1"/>
</dbReference>
<dbReference type="NCBIfam" id="NF002014">
    <property type="entry name" value="PRK00819.1-4"/>
    <property type="match status" value="1"/>
</dbReference>
<dbReference type="PANTHER" id="PTHR12684:SF2">
    <property type="entry name" value="TRNA 2'-PHOSPHOTRANSFERASE 1"/>
    <property type="match status" value="1"/>
</dbReference>
<evidence type="ECO:0000256" key="3">
    <source>
        <dbReference type="ARBA" id="ARBA00023027"/>
    </source>
</evidence>
<comment type="similarity">
    <text evidence="1 5">Belongs to the KptA/TPT1 family.</text>
</comment>
<dbReference type="Pfam" id="PF01885">
    <property type="entry name" value="PTS_2-RNA"/>
    <property type="match status" value="1"/>
</dbReference>
<dbReference type="GO" id="GO:0003950">
    <property type="term" value="F:NAD+ poly-ADP-ribosyltransferase activity"/>
    <property type="evidence" value="ECO:0007669"/>
    <property type="project" value="InterPro"/>
</dbReference>
<dbReference type="InterPro" id="IPR042081">
    <property type="entry name" value="RNA_2'-PTrans_C"/>
</dbReference>
<dbReference type="InterPro" id="IPR042080">
    <property type="entry name" value="RNA_2'-PTrans_N"/>
</dbReference>
<dbReference type="GO" id="GO:0006388">
    <property type="term" value="P:tRNA splicing, via endonucleolytic cleavage and ligation"/>
    <property type="evidence" value="ECO:0007669"/>
    <property type="project" value="UniProtKB-UniRule"/>
</dbReference>
<accession>A0A849C7I8</accession>
<dbReference type="InterPro" id="IPR002745">
    <property type="entry name" value="Ptrans_KptA/Tpt1"/>
</dbReference>
<evidence type="ECO:0000256" key="4">
    <source>
        <dbReference type="ARBA" id="ARBA00025212"/>
    </source>
</evidence>